<dbReference type="InterPro" id="IPR006175">
    <property type="entry name" value="YjgF/YER057c/UK114"/>
</dbReference>
<dbReference type="Pfam" id="PF01042">
    <property type="entry name" value="Ribonuc_L-PSP"/>
    <property type="match status" value="1"/>
</dbReference>
<evidence type="ECO:0000313" key="2">
    <source>
        <dbReference type="EMBL" id="CDF88160.1"/>
    </source>
</evidence>
<dbReference type="GO" id="GO:0005829">
    <property type="term" value="C:cytosol"/>
    <property type="evidence" value="ECO:0007669"/>
    <property type="project" value="TreeGrafter"/>
</dbReference>
<reference evidence="3" key="1">
    <citation type="journal article" date="2013" name="Genome Announc.">
        <title>Genome sequence of the food spoilage yeast Zygosaccharomyces bailii CLIB 213(T).</title>
        <authorList>
            <person name="Galeote V."/>
            <person name="Bigey F."/>
            <person name="Devillers H."/>
            <person name="Neuveglise C."/>
            <person name="Dequin S."/>
        </authorList>
    </citation>
    <scope>NUCLEOTIDE SEQUENCE [LARGE SCALE GENOMIC DNA]</scope>
    <source>
        <strain evidence="3">CLIB 213 / ATCC 58445 / CBS 680 / CCRC 21525 / NBRC 1098 / NCYC 1416 / NRRL Y-2227</strain>
    </source>
</reference>
<evidence type="ECO:0000256" key="1">
    <source>
        <dbReference type="ARBA" id="ARBA00010552"/>
    </source>
</evidence>
<dbReference type="EMBL" id="HG316455">
    <property type="protein sequence ID" value="CDF88160.1"/>
    <property type="molecule type" value="Genomic_DNA"/>
</dbReference>
<dbReference type="GO" id="GO:0005739">
    <property type="term" value="C:mitochondrion"/>
    <property type="evidence" value="ECO:0007669"/>
    <property type="project" value="TreeGrafter"/>
</dbReference>
<dbReference type="AlphaFoldDB" id="A0A8J2T4R2"/>
<dbReference type="InterPro" id="IPR006056">
    <property type="entry name" value="RidA"/>
</dbReference>
<comment type="similarity">
    <text evidence="1">Belongs to the RutC family.</text>
</comment>
<dbReference type="OrthoDB" id="309640at2759"/>
<dbReference type="SUPFAM" id="SSF55298">
    <property type="entry name" value="YjgF-like"/>
    <property type="match status" value="1"/>
</dbReference>
<sequence>MCLQELTKQSMRKLSNLCRISTPKAPRPAAPYSQAIKCNGFIFVSGQIPLTIENKLVEGSISEKSEQIIQNVKNILESSNSDLKHIVKATVFLSNMKYLKDFNAVYSKYFQADLPARTCAAVSSLPLNAEIEMEVIAAERSDNLKV</sequence>
<dbReference type="CDD" id="cd00448">
    <property type="entry name" value="YjgF_YER057c_UK114_family"/>
    <property type="match status" value="1"/>
</dbReference>
<dbReference type="PANTHER" id="PTHR11803:SF58">
    <property type="entry name" value="PROTEIN HMF1-RELATED"/>
    <property type="match status" value="1"/>
</dbReference>
<dbReference type="NCBIfam" id="TIGR00004">
    <property type="entry name" value="Rid family detoxifying hydrolase"/>
    <property type="match status" value="1"/>
</dbReference>
<dbReference type="Gene3D" id="3.30.1330.40">
    <property type="entry name" value="RutC-like"/>
    <property type="match status" value="1"/>
</dbReference>
<gene>
    <name evidence="2" type="ORF">BN860_03686g</name>
</gene>
<dbReference type="Proteomes" id="UP000019375">
    <property type="component" value="Unassembled WGS sequence"/>
</dbReference>
<keyword evidence="3" id="KW-1185">Reference proteome</keyword>
<dbReference type="PANTHER" id="PTHR11803">
    <property type="entry name" value="2-IMINOBUTANOATE/2-IMINOPROPANOATE DEAMINASE RIDA"/>
    <property type="match status" value="1"/>
</dbReference>
<accession>A0A8J2T4R2</accession>
<dbReference type="FunFam" id="3.30.1330.40:FF:000001">
    <property type="entry name" value="L-PSP family endoribonuclease"/>
    <property type="match status" value="1"/>
</dbReference>
<dbReference type="GO" id="GO:0019239">
    <property type="term" value="F:deaminase activity"/>
    <property type="evidence" value="ECO:0007669"/>
    <property type="project" value="TreeGrafter"/>
</dbReference>
<protein>
    <submittedName>
        <fullName evidence="2">BN860_03686g1_1</fullName>
    </submittedName>
</protein>
<organism evidence="2 3">
    <name type="scientific">Zygosaccharomyces bailii (strain CLIB 213 / ATCC 58445 / CBS 680 / BCRC 21525 / NBRC 1098 / NCYC 1416 / NRRL Y-2227)</name>
    <dbReference type="NCBI Taxonomy" id="1333698"/>
    <lineage>
        <taxon>Eukaryota</taxon>
        <taxon>Fungi</taxon>
        <taxon>Dikarya</taxon>
        <taxon>Ascomycota</taxon>
        <taxon>Saccharomycotina</taxon>
        <taxon>Saccharomycetes</taxon>
        <taxon>Saccharomycetales</taxon>
        <taxon>Saccharomycetaceae</taxon>
        <taxon>Zygosaccharomyces</taxon>
    </lineage>
</organism>
<name>A0A8J2T4R2_ZYGB2</name>
<dbReference type="InterPro" id="IPR035959">
    <property type="entry name" value="RutC-like_sf"/>
</dbReference>
<proteinExistence type="inferred from homology"/>
<evidence type="ECO:0000313" key="3">
    <source>
        <dbReference type="Proteomes" id="UP000019375"/>
    </source>
</evidence>